<proteinExistence type="predicted"/>
<reference evidence="2" key="1">
    <citation type="submission" date="2016-10" db="EMBL/GenBank/DDBJ databases">
        <authorList>
            <person name="Varghese N."/>
            <person name="Submissions S."/>
        </authorList>
    </citation>
    <scope>NUCLEOTIDE SEQUENCE [LARGE SCALE GENOMIC DNA]</scope>
    <source>
        <strain evidence="2">LMG 26867</strain>
    </source>
</reference>
<sequence length="218" mass="24374">MTIELPSGLVTGPNLISCIGELTLQDFDDLTDSTHIATQSADLAHYRFANAQGWLEEYVRTLMFLGWSLHEGAITTRTRSDISGSVADFLVRKAQAINDPRQGNAMIDTLGAFKSDTPAVYSLDKESLEGQRFQVVPARYDGAGNLNIAVFNLSLDAGTKKSNFMFWPWEQQTAVLVQQSAFLKLDRAILATRRELMAKKLREKVMQRFALRRKRATG</sequence>
<evidence type="ECO:0000313" key="1">
    <source>
        <dbReference type="EMBL" id="SDS65291.1"/>
    </source>
</evidence>
<name>A0A1H1TYS3_9PSED</name>
<dbReference type="Proteomes" id="UP000198481">
    <property type="component" value="Chromosome I"/>
</dbReference>
<dbReference type="EMBL" id="LT629762">
    <property type="protein sequence ID" value="SDS65291.1"/>
    <property type="molecule type" value="Genomic_DNA"/>
</dbReference>
<evidence type="ECO:0000313" key="2">
    <source>
        <dbReference type="Proteomes" id="UP000198481"/>
    </source>
</evidence>
<gene>
    <name evidence="1" type="ORF">SAMN05216222_1947</name>
</gene>
<protein>
    <submittedName>
        <fullName evidence="1">Uncharacterized protein</fullName>
    </submittedName>
</protein>
<organism evidence="1 2">
    <name type="scientific">Pseudomonas prosekii</name>
    <dbReference type="NCBI Taxonomy" id="1148509"/>
    <lineage>
        <taxon>Bacteria</taxon>
        <taxon>Pseudomonadati</taxon>
        <taxon>Pseudomonadota</taxon>
        <taxon>Gammaproteobacteria</taxon>
        <taxon>Pseudomonadales</taxon>
        <taxon>Pseudomonadaceae</taxon>
        <taxon>Pseudomonas</taxon>
    </lineage>
</organism>
<dbReference type="AlphaFoldDB" id="A0A1H1TYS3"/>
<dbReference type="RefSeq" id="WP_092273893.1">
    <property type="nucleotide sequence ID" value="NZ_LT629762.1"/>
</dbReference>
<accession>A0A1H1TYS3</accession>